<sequence length="69" mass="8276">NRRQRNKEAAARCRVERLTLMNELQDKVDQLKRESKSKAEEINHLSEQVNRLQNFIRNHDCKVSLEDNE</sequence>
<feature type="non-terminal residue" evidence="3">
    <location>
        <position position="69"/>
    </location>
</feature>
<organism evidence="3 4">
    <name type="scientific">Pristionchus entomophagus</name>
    <dbReference type="NCBI Taxonomy" id="358040"/>
    <lineage>
        <taxon>Eukaryota</taxon>
        <taxon>Metazoa</taxon>
        <taxon>Ecdysozoa</taxon>
        <taxon>Nematoda</taxon>
        <taxon>Chromadorea</taxon>
        <taxon>Rhabditida</taxon>
        <taxon>Rhabditina</taxon>
        <taxon>Diplogasteromorpha</taxon>
        <taxon>Diplogasteroidea</taxon>
        <taxon>Neodiplogasteridae</taxon>
        <taxon>Pristionchus</taxon>
    </lineage>
</organism>
<dbReference type="InterPro" id="IPR046347">
    <property type="entry name" value="bZIP_sf"/>
</dbReference>
<dbReference type="SMART" id="SM00338">
    <property type="entry name" value="BRLZ"/>
    <property type="match status" value="1"/>
</dbReference>
<dbReference type="InterPro" id="IPR000837">
    <property type="entry name" value="AP-1"/>
</dbReference>
<name>A0AAV5U7M1_9BILA</name>
<gene>
    <name evidence="3" type="ORF">PENTCL1PPCAC_24298</name>
</gene>
<dbReference type="EMBL" id="BTSX01000005">
    <property type="protein sequence ID" value="GMT02124.1"/>
    <property type="molecule type" value="Genomic_DNA"/>
</dbReference>
<dbReference type="AlphaFoldDB" id="A0AAV5U7M1"/>
<protein>
    <recommendedName>
        <fullName evidence="2">BZIP domain-containing protein</fullName>
    </recommendedName>
</protein>
<dbReference type="GO" id="GO:0005634">
    <property type="term" value="C:nucleus"/>
    <property type="evidence" value="ECO:0007669"/>
    <property type="project" value="TreeGrafter"/>
</dbReference>
<dbReference type="InterPro" id="IPR004827">
    <property type="entry name" value="bZIP"/>
</dbReference>
<keyword evidence="1" id="KW-0175">Coiled coil</keyword>
<dbReference type="PANTHER" id="PTHR23351:SF57">
    <property type="entry name" value="TRANSCRIPTION FACTOR FOS-1"/>
    <property type="match status" value="1"/>
</dbReference>
<accession>A0AAV5U7M1</accession>
<proteinExistence type="predicted"/>
<dbReference type="GO" id="GO:0000978">
    <property type="term" value="F:RNA polymerase II cis-regulatory region sequence-specific DNA binding"/>
    <property type="evidence" value="ECO:0007669"/>
    <property type="project" value="TreeGrafter"/>
</dbReference>
<dbReference type="PANTHER" id="PTHR23351">
    <property type="entry name" value="FOS TRANSCRIPTION FACTOR-RELATED"/>
    <property type="match status" value="1"/>
</dbReference>
<evidence type="ECO:0000256" key="1">
    <source>
        <dbReference type="SAM" id="Coils"/>
    </source>
</evidence>
<feature type="non-terminal residue" evidence="3">
    <location>
        <position position="1"/>
    </location>
</feature>
<evidence type="ECO:0000259" key="2">
    <source>
        <dbReference type="PROSITE" id="PS50217"/>
    </source>
</evidence>
<dbReference type="Gene3D" id="1.20.5.170">
    <property type="match status" value="1"/>
</dbReference>
<evidence type="ECO:0000313" key="4">
    <source>
        <dbReference type="Proteomes" id="UP001432027"/>
    </source>
</evidence>
<dbReference type="Proteomes" id="UP001432027">
    <property type="component" value="Unassembled WGS sequence"/>
</dbReference>
<evidence type="ECO:0000313" key="3">
    <source>
        <dbReference type="EMBL" id="GMT02124.1"/>
    </source>
</evidence>
<dbReference type="GO" id="GO:0000981">
    <property type="term" value="F:DNA-binding transcription factor activity, RNA polymerase II-specific"/>
    <property type="evidence" value="ECO:0007669"/>
    <property type="project" value="TreeGrafter"/>
</dbReference>
<feature type="coiled-coil region" evidence="1">
    <location>
        <begin position="14"/>
        <end position="48"/>
    </location>
</feature>
<reference evidence="3" key="1">
    <citation type="submission" date="2023-10" db="EMBL/GenBank/DDBJ databases">
        <title>Genome assembly of Pristionchus species.</title>
        <authorList>
            <person name="Yoshida K."/>
            <person name="Sommer R.J."/>
        </authorList>
    </citation>
    <scope>NUCLEOTIDE SEQUENCE</scope>
    <source>
        <strain evidence="3">RS0144</strain>
    </source>
</reference>
<keyword evidence="4" id="KW-1185">Reference proteome</keyword>
<comment type="caution">
    <text evidence="3">The sequence shown here is derived from an EMBL/GenBank/DDBJ whole genome shotgun (WGS) entry which is preliminary data.</text>
</comment>
<dbReference type="SUPFAM" id="SSF57959">
    <property type="entry name" value="Leucine zipper domain"/>
    <property type="match status" value="1"/>
</dbReference>
<dbReference type="PROSITE" id="PS50217">
    <property type="entry name" value="BZIP"/>
    <property type="match status" value="1"/>
</dbReference>
<dbReference type="Pfam" id="PF00170">
    <property type="entry name" value="bZIP_1"/>
    <property type="match status" value="1"/>
</dbReference>
<feature type="domain" description="BZIP" evidence="2">
    <location>
        <begin position="1"/>
        <end position="59"/>
    </location>
</feature>